<dbReference type="InterPro" id="IPR000387">
    <property type="entry name" value="Tyr_Pase_dom"/>
</dbReference>
<evidence type="ECO:0000259" key="5">
    <source>
        <dbReference type="PROSITE" id="PS50055"/>
    </source>
</evidence>
<sequence length="371" mass="43079">MQELTASTDSPIVVHCSGGVGRTGIILLCVISVTMAQEKGVVDMAYTLNKLREKRPNMVDNYEQYKLAHLVVLDCLNTLSTEIKCDDRFKHFVNRLLQNKEDKLEFIYLKENQWRDEAMKSVASDTRNYTNYPEKNRIQSLVPGNQERVCLSKLPNQDESSTYINAVWVHGYRSPEKFIVTQQPLPNTLSEFWRLIVEKDIRVVVSLNKINLLNEDSWIFWPNEDQPQINPVDFLSVIFEKVVQSTYFDVYSVKILENGKKKLHVKIYSFKHWESGIHIPPSCEGFLSLLDTVESISHESRHILVTCWDGFIASGIYVALSYIIQRMKMEEVCDVCLSVRRIRHSREEFIANDVQYSFLYSAALCWMEKNT</sequence>
<accession>A0AAW1UM93</accession>
<dbReference type="PANTHER" id="PTHR19134">
    <property type="entry name" value="RECEPTOR-TYPE TYROSINE-PROTEIN PHOSPHATASE"/>
    <property type="match status" value="1"/>
</dbReference>
<dbReference type="SMART" id="SM00404">
    <property type="entry name" value="PTPc_motif"/>
    <property type="match status" value="2"/>
</dbReference>
<dbReference type="SUPFAM" id="SSF52799">
    <property type="entry name" value="(Phosphotyrosine protein) phosphatases II"/>
    <property type="match status" value="2"/>
</dbReference>
<name>A0AAW1UM93_9CUCU</name>
<dbReference type="InterPro" id="IPR003595">
    <property type="entry name" value="Tyr_Pase_cat"/>
</dbReference>
<keyword evidence="2" id="KW-0378">Hydrolase</keyword>
<gene>
    <name evidence="7" type="ORF">WA026_004856</name>
</gene>
<evidence type="ECO:0000256" key="2">
    <source>
        <dbReference type="ARBA" id="ARBA00022801"/>
    </source>
</evidence>
<dbReference type="PROSITE" id="PS50055">
    <property type="entry name" value="TYR_PHOSPHATASE_PTP"/>
    <property type="match status" value="2"/>
</dbReference>
<dbReference type="SMART" id="SM00194">
    <property type="entry name" value="PTPc"/>
    <property type="match status" value="1"/>
</dbReference>
<dbReference type="AlphaFoldDB" id="A0AAW1UM93"/>
<dbReference type="Pfam" id="PF00102">
    <property type="entry name" value="Y_phosphatase"/>
    <property type="match status" value="2"/>
</dbReference>
<dbReference type="EMBL" id="JARQZJ010000092">
    <property type="protein sequence ID" value="KAK9883913.1"/>
    <property type="molecule type" value="Genomic_DNA"/>
</dbReference>
<dbReference type="GO" id="GO:0008045">
    <property type="term" value="P:motor neuron axon guidance"/>
    <property type="evidence" value="ECO:0007669"/>
    <property type="project" value="TreeGrafter"/>
</dbReference>
<dbReference type="Gene3D" id="3.90.190.10">
    <property type="entry name" value="Protein tyrosine phosphatase superfamily"/>
    <property type="match status" value="2"/>
</dbReference>
<evidence type="ECO:0000256" key="3">
    <source>
        <dbReference type="ARBA" id="ARBA00022912"/>
    </source>
</evidence>
<protein>
    <recommendedName>
        <fullName evidence="1">protein-tyrosine-phosphatase</fullName>
        <ecNumber evidence="1">3.1.3.48</ecNumber>
    </recommendedName>
</protein>
<evidence type="ECO:0000256" key="1">
    <source>
        <dbReference type="ARBA" id="ARBA00013064"/>
    </source>
</evidence>
<evidence type="ECO:0000313" key="7">
    <source>
        <dbReference type="EMBL" id="KAK9883913.1"/>
    </source>
</evidence>
<dbReference type="PRINTS" id="PR00700">
    <property type="entry name" value="PRTYPHPHTASE"/>
</dbReference>
<dbReference type="InterPro" id="IPR016130">
    <property type="entry name" value="Tyr_Pase_AS"/>
</dbReference>
<organism evidence="7 8">
    <name type="scientific">Henosepilachna vigintioctopunctata</name>
    <dbReference type="NCBI Taxonomy" id="420089"/>
    <lineage>
        <taxon>Eukaryota</taxon>
        <taxon>Metazoa</taxon>
        <taxon>Ecdysozoa</taxon>
        <taxon>Arthropoda</taxon>
        <taxon>Hexapoda</taxon>
        <taxon>Insecta</taxon>
        <taxon>Pterygota</taxon>
        <taxon>Neoptera</taxon>
        <taxon>Endopterygota</taxon>
        <taxon>Coleoptera</taxon>
        <taxon>Polyphaga</taxon>
        <taxon>Cucujiformia</taxon>
        <taxon>Coccinelloidea</taxon>
        <taxon>Coccinellidae</taxon>
        <taxon>Epilachninae</taxon>
        <taxon>Epilachnini</taxon>
        <taxon>Henosepilachna</taxon>
    </lineage>
</organism>
<dbReference type="InterPro" id="IPR029021">
    <property type="entry name" value="Prot-tyrosine_phosphatase-like"/>
</dbReference>
<comment type="caution">
    <text evidence="7">The sequence shown here is derived from an EMBL/GenBank/DDBJ whole genome shotgun (WGS) entry which is preliminary data.</text>
</comment>
<dbReference type="EC" id="3.1.3.48" evidence="1"/>
<dbReference type="PROSITE" id="PS00383">
    <property type="entry name" value="TYR_PHOSPHATASE_1"/>
    <property type="match status" value="1"/>
</dbReference>
<keyword evidence="8" id="KW-1185">Reference proteome</keyword>
<reference evidence="7 8" key="1">
    <citation type="submission" date="2023-03" db="EMBL/GenBank/DDBJ databases">
        <title>Genome insight into feeding habits of ladybird beetles.</title>
        <authorList>
            <person name="Li H.-S."/>
            <person name="Huang Y.-H."/>
            <person name="Pang H."/>
        </authorList>
    </citation>
    <scope>NUCLEOTIDE SEQUENCE [LARGE SCALE GENOMIC DNA]</scope>
    <source>
        <strain evidence="7">SYSU_2023b</strain>
        <tissue evidence="7">Whole body</tissue>
    </source>
</reference>
<dbReference type="CDD" id="cd00047">
    <property type="entry name" value="PTPc"/>
    <property type="match status" value="1"/>
</dbReference>
<dbReference type="InterPro" id="IPR000242">
    <property type="entry name" value="PTP_cat"/>
</dbReference>
<dbReference type="Proteomes" id="UP001431783">
    <property type="component" value="Unassembled WGS sequence"/>
</dbReference>
<dbReference type="FunFam" id="3.90.190.10:FF:000102">
    <property type="entry name" value="Receptor-type tyrosine-protein phosphatase"/>
    <property type="match status" value="1"/>
</dbReference>
<feature type="domain" description="Tyrosine specific protein phosphatases" evidence="6">
    <location>
        <begin position="1"/>
        <end position="66"/>
    </location>
</feature>
<comment type="catalytic activity">
    <reaction evidence="4">
        <text>O-phospho-L-tyrosyl-[protein] + H2O = L-tyrosyl-[protein] + phosphate</text>
        <dbReference type="Rhea" id="RHEA:10684"/>
        <dbReference type="Rhea" id="RHEA-COMP:10136"/>
        <dbReference type="Rhea" id="RHEA-COMP:20101"/>
        <dbReference type="ChEBI" id="CHEBI:15377"/>
        <dbReference type="ChEBI" id="CHEBI:43474"/>
        <dbReference type="ChEBI" id="CHEBI:46858"/>
        <dbReference type="ChEBI" id="CHEBI:61978"/>
        <dbReference type="EC" id="3.1.3.48"/>
    </reaction>
</comment>
<feature type="domain" description="Tyrosine-protein phosphatase" evidence="5">
    <location>
        <begin position="102"/>
        <end position="366"/>
    </location>
</feature>
<feature type="domain" description="Tyrosine-protein phosphatase" evidence="5">
    <location>
        <begin position="1"/>
        <end position="75"/>
    </location>
</feature>
<dbReference type="InterPro" id="IPR050348">
    <property type="entry name" value="Protein-Tyr_Phosphatase"/>
</dbReference>
<keyword evidence="3" id="KW-0904">Protein phosphatase</keyword>
<evidence type="ECO:0000256" key="4">
    <source>
        <dbReference type="ARBA" id="ARBA00051722"/>
    </source>
</evidence>
<evidence type="ECO:0000313" key="8">
    <source>
        <dbReference type="Proteomes" id="UP001431783"/>
    </source>
</evidence>
<feature type="domain" description="Tyrosine specific protein phosphatases" evidence="6">
    <location>
        <begin position="284"/>
        <end position="357"/>
    </location>
</feature>
<evidence type="ECO:0000259" key="6">
    <source>
        <dbReference type="PROSITE" id="PS50056"/>
    </source>
</evidence>
<dbReference type="PANTHER" id="PTHR19134:SF449">
    <property type="entry name" value="TYROSINE-PROTEIN PHOSPHATASE 1"/>
    <property type="match status" value="1"/>
</dbReference>
<dbReference type="PROSITE" id="PS50056">
    <property type="entry name" value="TYR_PHOSPHATASE_2"/>
    <property type="match status" value="2"/>
</dbReference>
<proteinExistence type="predicted"/>
<dbReference type="GO" id="GO:0004725">
    <property type="term" value="F:protein tyrosine phosphatase activity"/>
    <property type="evidence" value="ECO:0007669"/>
    <property type="project" value="UniProtKB-EC"/>
</dbReference>